<dbReference type="EMBL" id="FORA01000001">
    <property type="protein sequence ID" value="SFI25083.1"/>
    <property type="molecule type" value="Genomic_DNA"/>
</dbReference>
<dbReference type="Gene3D" id="1.10.600.10">
    <property type="entry name" value="Farnesyl Diphosphate Synthase"/>
    <property type="match status" value="1"/>
</dbReference>
<dbReference type="Pfam" id="PF00494">
    <property type="entry name" value="SQS_PSY"/>
    <property type="match status" value="1"/>
</dbReference>
<reference evidence="1 2" key="1">
    <citation type="submission" date="2016-10" db="EMBL/GenBank/DDBJ databases">
        <authorList>
            <person name="de Groot N.N."/>
        </authorList>
    </citation>
    <scope>NUCLEOTIDE SEQUENCE [LARGE SCALE GENOMIC DNA]</scope>
    <source>
        <strain evidence="1 2">DSM 19073</strain>
    </source>
</reference>
<evidence type="ECO:0000313" key="2">
    <source>
        <dbReference type="Proteomes" id="UP000199110"/>
    </source>
</evidence>
<dbReference type="STRING" id="390807.SAMN04488095_0270"/>
<keyword evidence="2" id="KW-1185">Reference proteome</keyword>
<dbReference type="AlphaFoldDB" id="A0A1I3GNY7"/>
<dbReference type="InterPro" id="IPR002060">
    <property type="entry name" value="Squ/phyt_synthse"/>
</dbReference>
<dbReference type="RefSeq" id="WP_092776299.1">
    <property type="nucleotide sequence ID" value="NZ_FORA01000001.1"/>
</dbReference>
<sequence length="257" mass="27463">MSGADDLTACAGLVARGDPVRFRATMAAPVALRRMLFPLYAFNLEVARAPRVTQEPLIAQMRLQWWADALEEIAAGGKVRRHEVVTPLADVLDSRAADALQAVVTARQADVERDVPVDLSDVLTYVDGTAGVLMRVAARLAGEPREEAAAAAGRAQGIAALLLAVPTLAAEGRHPLPHGDPSDFAARLAREGRDGIYLARTIPVAPAARPVFLGLTEAEATLRRFQADPSLVLEDRPREPGFGVRAGMAMRALLNRV</sequence>
<organism evidence="1 2">
    <name type="scientific">Jannaschia pohangensis</name>
    <dbReference type="NCBI Taxonomy" id="390807"/>
    <lineage>
        <taxon>Bacteria</taxon>
        <taxon>Pseudomonadati</taxon>
        <taxon>Pseudomonadota</taxon>
        <taxon>Alphaproteobacteria</taxon>
        <taxon>Rhodobacterales</taxon>
        <taxon>Roseobacteraceae</taxon>
        <taxon>Jannaschia</taxon>
    </lineage>
</organism>
<name>A0A1I3GNY7_9RHOB</name>
<dbReference type="Proteomes" id="UP000199110">
    <property type="component" value="Unassembled WGS sequence"/>
</dbReference>
<evidence type="ECO:0000313" key="1">
    <source>
        <dbReference type="EMBL" id="SFI25083.1"/>
    </source>
</evidence>
<gene>
    <name evidence="1" type="ORF">SAMN04488095_0270</name>
</gene>
<protein>
    <submittedName>
        <fullName evidence="1">Squalene/phytoene synthase</fullName>
    </submittedName>
</protein>
<dbReference type="OrthoDB" id="9814909at2"/>
<proteinExistence type="predicted"/>
<dbReference type="InterPro" id="IPR008949">
    <property type="entry name" value="Isoprenoid_synthase_dom_sf"/>
</dbReference>
<dbReference type="SUPFAM" id="SSF48576">
    <property type="entry name" value="Terpenoid synthases"/>
    <property type="match status" value="1"/>
</dbReference>
<accession>A0A1I3GNY7</accession>